<reference evidence="2" key="1">
    <citation type="journal article" date="2020" name="Nature">
        <title>Giant virus diversity and host interactions through global metagenomics.</title>
        <authorList>
            <person name="Schulz F."/>
            <person name="Roux S."/>
            <person name="Paez-Espino D."/>
            <person name="Jungbluth S."/>
            <person name="Walsh D.A."/>
            <person name="Denef V.J."/>
            <person name="McMahon K.D."/>
            <person name="Konstantinidis K.T."/>
            <person name="Eloe-Fadrosh E.A."/>
            <person name="Kyrpides N.C."/>
            <person name="Woyke T."/>
        </authorList>
    </citation>
    <scope>NUCLEOTIDE SEQUENCE</scope>
    <source>
        <strain evidence="2">GVMAG-M-3300025880-76</strain>
    </source>
</reference>
<dbReference type="EMBL" id="MN740361">
    <property type="protein sequence ID" value="QHU02724.1"/>
    <property type="molecule type" value="Genomic_DNA"/>
</dbReference>
<dbReference type="Pfam" id="PF13385">
    <property type="entry name" value="Laminin_G_3"/>
    <property type="match status" value="1"/>
</dbReference>
<keyword evidence="1" id="KW-0812">Transmembrane</keyword>
<feature type="transmembrane region" description="Helical" evidence="1">
    <location>
        <begin position="6"/>
        <end position="23"/>
    </location>
</feature>
<organism evidence="2">
    <name type="scientific">viral metagenome</name>
    <dbReference type="NCBI Taxonomy" id="1070528"/>
    <lineage>
        <taxon>unclassified sequences</taxon>
        <taxon>metagenomes</taxon>
        <taxon>organismal metagenomes</taxon>
    </lineage>
</organism>
<dbReference type="Gene3D" id="2.60.120.200">
    <property type="match status" value="1"/>
</dbReference>
<sequence>MEIKSILLVFLIILVVYLLARLLHTSARLTGLNDAKVLQTIDTNSLSGSSNPNMNFTYSIWMYIDDWNYKFGEPKTVLSRLDDSKNPGPSIVLNSENNTMDVILSVYPNTSEGSEAIQHKCNIDSIPLQKWVNVMVTLYNKTLDVYIDGKLVRSCLLPGVPRLNNSSTLLVTPNGGFSGQTSGLQYWDSESEPQDAWDIYKKGWSGNFLNNIFYGLSRYGVKVSLMSDGQEESSVEI</sequence>
<dbReference type="AlphaFoldDB" id="A0A6C0JGE3"/>
<accession>A0A6C0JGE3</accession>
<proteinExistence type="predicted"/>
<dbReference type="SUPFAM" id="SSF49899">
    <property type="entry name" value="Concanavalin A-like lectins/glucanases"/>
    <property type="match status" value="1"/>
</dbReference>
<evidence type="ECO:0000256" key="1">
    <source>
        <dbReference type="SAM" id="Phobius"/>
    </source>
</evidence>
<keyword evidence="1" id="KW-1133">Transmembrane helix</keyword>
<dbReference type="InterPro" id="IPR013320">
    <property type="entry name" value="ConA-like_dom_sf"/>
</dbReference>
<name>A0A6C0JGE3_9ZZZZ</name>
<keyword evidence="1" id="KW-0472">Membrane</keyword>
<evidence type="ECO:0000313" key="2">
    <source>
        <dbReference type="EMBL" id="QHU02724.1"/>
    </source>
</evidence>
<protein>
    <submittedName>
        <fullName evidence="2">Uncharacterized protein</fullName>
    </submittedName>
</protein>